<evidence type="ECO:0000256" key="30">
    <source>
        <dbReference type="SAM" id="MobiDB-lite"/>
    </source>
</evidence>
<dbReference type="CDD" id="cd14873">
    <property type="entry name" value="MYSc_Myo10"/>
    <property type="match status" value="1"/>
</dbReference>
<dbReference type="CDD" id="cd17206">
    <property type="entry name" value="FERM_F1_Myosin-X"/>
    <property type="match status" value="1"/>
</dbReference>
<keyword evidence="36" id="KW-1185">Reference proteome</keyword>
<dbReference type="Gene3D" id="6.20.240.20">
    <property type="match status" value="1"/>
</dbReference>
<evidence type="ECO:0000256" key="8">
    <source>
        <dbReference type="ARBA" id="ARBA00008314"/>
    </source>
</evidence>
<evidence type="ECO:0000256" key="14">
    <source>
        <dbReference type="ARBA" id="ARBA00022741"/>
    </source>
</evidence>
<feature type="coiled-coil region" evidence="29">
    <location>
        <begin position="793"/>
        <end position="837"/>
    </location>
</feature>
<keyword evidence="22 28" id="KW-0009">Actin-binding</keyword>
<keyword evidence="23" id="KW-0206">Cytoskeleton</keyword>
<dbReference type="InterPro" id="IPR038185">
    <property type="entry name" value="MyTH4_dom_sf"/>
</dbReference>
<evidence type="ECO:0000256" key="3">
    <source>
        <dbReference type="ARBA" id="ARBA00004495"/>
    </source>
</evidence>
<dbReference type="SMART" id="SM00242">
    <property type="entry name" value="MYSc"/>
    <property type="match status" value="1"/>
</dbReference>
<dbReference type="PROSITE" id="PS51016">
    <property type="entry name" value="MYTH4"/>
    <property type="match status" value="1"/>
</dbReference>
<reference evidence="35" key="2">
    <citation type="submission" date="2025-09" db="UniProtKB">
        <authorList>
            <consortium name="Ensembl"/>
        </authorList>
    </citation>
    <scope>IDENTIFICATION</scope>
</reference>
<dbReference type="Pfam" id="PF16735">
    <property type="entry name" value="MYO10_CC"/>
    <property type="match status" value="1"/>
</dbReference>
<dbReference type="FunFam" id="1.25.40.530:FF:000001">
    <property type="entry name" value="Pleckstrin homology domain-containing family H member 2"/>
    <property type="match status" value="1"/>
</dbReference>
<keyword evidence="14 28" id="KW-0547">Nucleotide-binding</keyword>
<dbReference type="GO" id="GO:0001726">
    <property type="term" value="C:ruffle"/>
    <property type="evidence" value="ECO:0007669"/>
    <property type="project" value="UniProtKB-SubCell"/>
</dbReference>
<dbReference type="InterPro" id="IPR041797">
    <property type="entry name" value="MyoX_FERM_C"/>
</dbReference>
<dbReference type="PANTHER" id="PTHR46049">
    <property type="entry name" value="AGAP003327-PA"/>
    <property type="match status" value="1"/>
</dbReference>
<evidence type="ECO:0000256" key="1">
    <source>
        <dbReference type="ARBA" id="ARBA00004245"/>
    </source>
</evidence>
<evidence type="ECO:0000256" key="23">
    <source>
        <dbReference type="ARBA" id="ARBA00023212"/>
    </source>
</evidence>
<feature type="domain" description="PH" evidence="31">
    <location>
        <begin position="1313"/>
        <end position="1418"/>
    </location>
</feature>
<dbReference type="SUPFAM" id="SSF47031">
    <property type="entry name" value="Second domain of FERM"/>
    <property type="match status" value="1"/>
</dbReference>
<dbReference type="Pfam" id="PF00612">
    <property type="entry name" value="IQ"/>
    <property type="match status" value="3"/>
</dbReference>
<dbReference type="Gene3D" id="1.20.5.170">
    <property type="match status" value="1"/>
</dbReference>
<evidence type="ECO:0000256" key="13">
    <source>
        <dbReference type="ARBA" id="ARBA00022737"/>
    </source>
</evidence>
<dbReference type="PRINTS" id="PR00193">
    <property type="entry name" value="MYOSINHEAVY"/>
</dbReference>
<dbReference type="InterPro" id="IPR001609">
    <property type="entry name" value="Myosin_head_motor_dom-like"/>
</dbReference>
<comment type="subunit">
    <text evidence="25">Monomer, when in an inactive conformation in the cytosol. Homodimer in its active, membrane-bound conformation; antiparallel coiled coil-mediated dimer formation. Interacts with ECPAS. Interacts with DCC and ITGB5; the presence of DCC inhibits ITGB5 binding. Interacts with tubulin; ITGB5 or DCC binding inhibits tubulin binding. Interacts strongly with CALM3 and weakly with CALM, the CALM3 interaction is essential for function in filopodial extension and motility. Interacts with ITGB1, ITGB3 and ITGB5. Interacts with NEO1. Interacts with VASP.</text>
</comment>
<dbReference type="GO" id="GO:0030705">
    <property type="term" value="P:cytoskeleton-dependent intracellular transport"/>
    <property type="evidence" value="ECO:0007669"/>
    <property type="project" value="TreeGrafter"/>
</dbReference>
<keyword evidence="17" id="KW-0007">Acetylation</keyword>
<dbReference type="SUPFAM" id="SSF50729">
    <property type="entry name" value="PH domain-like"/>
    <property type="match status" value="4"/>
</dbReference>
<evidence type="ECO:0000256" key="18">
    <source>
        <dbReference type="ARBA" id="ARBA00023054"/>
    </source>
</evidence>
<evidence type="ECO:0000256" key="7">
    <source>
        <dbReference type="ARBA" id="ARBA00004544"/>
    </source>
</evidence>
<dbReference type="FunFam" id="1.20.80.10:FF:000020">
    <property type="entry name" value="Unconventional myosin-X"/>
    <property type="match status" value="1"/>
</dbReference>
<evidence type="ECO:0000256" key="4">
    <source>
        <dbReference type="ARBA" id="ARBA00004510"/>
    </source>
</evidence>
<feature type="coiled-coil region" evidence="29">
    <location>
        <begin position="861"/>
        <end position="914"/>
    </location>
</feature>
<evidence type="ECO:0000256" key="2">
    <source>
        <dbReference type="ARBA" id="ARBA00004466"/>
    </source>
</evidence>
<evidence type="ECO:0000313" key="35">
    <source>
        <dbReference type="Ensembl" id="ENSCAFP00020025574.1"/>
    </source>
</evidence>
<dbReference type="GO" id="GO:0005938">
    <property type="term" value="C:cell cortex"/>
    <property type="evidence" value="ECO:0007669"/>
    <property type="project" value="UniProtKB-SubCell"/>
</dbReference>
<dbReference type="InterPro" id="IPR036961">
    <property type="entry name" value="Kinesin_motor_dom_sf"/>
</dbReference>
<keyword evidence="19 28" id="KW-0518">Myosin</keyword>
<dbReference type="Gene3D" id="1.25.40.530">
    <property type="entry name" value="MyTH4 domain"/>
    <property type="match status" value="1"/>
</dbReference>
<evidence type="ECO:0000256" key="27">
    <source>
        <dbReference type="ARBA" id="ARBA00078788"/>
    </source>
</evidence>
<dbReference type="Proteomes" id="UP000694391">
    <property type="component" value="Unplaced"/>
</dbReference>
<feature type="domain" description="PH" evidence="31">
    <location>
        <begin position="1133"/>
        <end position="1231"/>
    </location>
</feature>
<accession>A0A8C0L1Q7</accession>
<keyword evidence="16" id="KW-0112">Calmodulin-binding</keyword>
<dbReference type="Pfam" id="PF00169">
    <property type="entry name" value="PH"/>
    <property type="match status" value="2"/>
</dbReference>
<dbReference type="InterPro" id="IPR019748">
    <property type="entry name" value="FERM_central"/>
</dbReference>
<evidence type="ECO:0000259" key="32">
    <source>
        <dbReference type="PROSITE" id="PS50057"/>
    </source>
</evidence>
<dbReference type="InterPro" id="IPR014352">
    <property type="entry name" value="FERM/acyl-CoA-bd_prot_sf"/>
</dbReference>
<dbReference type="SUPFAM" id="SSF52540">
    <property type="entry name" value="P-loop containing nucleoside triphosphate hydrolases"/>
    <property type="match status" value="1"/>
</dbReference>
<dbReference type="InterPro" id="IPR000299">
    <property type="entry name" value="FERM_domain"/>
</dbReference>
<keyword evidence="15 28" id="KW-0067">ATP-binding</keyword>
<dbReference type="PANTHER" id="PTHR46049:SF2">
    <property type="entry name" value="UNCONVENTIONAL MYOSIN-X"/>
    <property type="match status" value="1"/>
</dbReference>
<dbReference type="SMART" id="SM00139">
    <property type="entry name" value="MyTH4"/>
    <property type="match status" value="1"/>
</dbReference>
<evidence type="ECO:0000256" key="15">
    <source>
        <dbReference type="ARBA" id="ARBA00022840"/>
    </source>
</evidence>
<dbReference type="GO" id="GO:0008360">
    <property type="term" value="P:regulation of cell shape"/>
    <property type="evidence" value="ECO:0007669"/>
    <property type="project" value="TreeGrafter"/>
</dbReference>
<evidence type="ECO:0000256" key="17">
    <source>
        <dbReference type="ARBA" id="ARBA00022990"/>
    </source>
</evidence>
<dbReference type="GO" id="GO:0031527">
    <property type="term" value="C:filopodium membrane"/>
    <property type="evidence" value="ECO:0007669"/>
    <property type="project" value="UniProtKB-SubCell"/>
</dbReference>
<keyword evidence="9" id="KW-0813">Transport</keyword>
<dbReference type="Pfam" id="PF00784">
    <property type="entry name" value="MyTH4"/>
    <property type="match status" value="1"/>
</dbReference>
<dbReference type="Gene3D" id="3.40.850.10">
    <property type="entry name" value="Kinesin motor domain"/>
    <property type="match status" value="1"/>
</dbReference>
<dbReference type="InterPro" id="IPR051724">
    <property type="entry name" value="Actin_motor_Myosin"/>
</dbReference>
<dbReference type="Gene3D" id="1.20.58.530">
    <property type="match status" value="1"/>
</dbReference>
<feature type="domain" description="Myosin motor" evidence="34">
    <location>
        <begin position="52"/>
        <end position="725"/>
    </location>
</feature>
<evidence type="ECO:0000259" key="34">
    <source>
        <dbReference type="PROSITE" id="PS51456"/>
    </source>
</evidence>
<dbReference type="SMART" id="SM00295">
    <property type="entry name" value="B41"/>
    <property type="match status" value="1"/>
</dbReference>
<name>A0A8C0L1Q7_CANLU</name>
<gene>
    <name evidence="35" type="primary">MYO10</name>
</gene>
<dbReference type="InterPro" id="IPR001849">
    <property type="entry name" value="PH_domain"/>
</dbReference>
<dbReference type="InterPro" id="IPR000857">
    <property type="entry name" value="MyTH4_dom"/>
</dbReference>
<dbReference type="GO" id="GO:0032433">
    <property type="term" value="C:filopodium tip"/>
    <property type="evidence" value="ECO:0007669"/>
    <property type="project" value="UniProtKB-SubCell"/>
</dbReference>
<evidence type="ECO:0000256" key="25">
    <source>
        <dbReference type="ARBA" id="ARBA00062859"/>
    </source>
</evidence>
<keyword evidence="18 29" id="KW-0175">Coiled coil</keyword>
<dbReference type="GO" id="GO:0030027">
    <property type="term" value="C:lamellipodium"/>
    <property type="evidence" value="ECO:0007669"/>
    <property type="project" value="UniProtKB-SubCell"/>
</dbReference>
<protein>
    <recommendedName>
        <fullName evidence="26">Unconventional myosin-X</fullName>
    </recommendedName>
    <alternativeName>
        <fullName evidence="27">Unconventional myosin-10</fullName>
    </alternativeName>
</protein>
<evidence type="ECO:0000256" key="12">
    <source>
        <dbReference type="ARBA" id="ARBA00022553"/>
    </source>
</evidence>
<evidence type="ECO:0000256" key="10">
    <source>
        <dbReference type="ARBA" id="ARBA00022475"/>
    </source>
</evidence>
<keyword evidence="10" id="KW-1003">Cell membrane</keyword>
<dbReference type="Gene3D" id="2.30.29.30">
    <property type="entry name" value="Pleckstrin-homology domain (PH domain)/Phosphotyrosine-binding domain (PTB)"/>
    <property type="match status" value="4"/>
</dbReference>
<dbReference type="InterPro" id="IPR019749">
    <property type="entry name" value="Band_41_domain"/>
</dbReference>
<proteinExistence type="inferred from homology"/>
<dbReference type="PROSITE" id="PS50003">
    <property type="entry name" value="PH_DOMAIN"/>
    <property type="match status" value="2"/>
</dbReference>
<evidence type="ECO:0000313" key="36">
    <source>
        <dbReference type="Proteomes" id="UP000694391"/>
    </source>
</evidence>
<evidence type="ECO:0000256" key="6">
    <source>
        <dbReference type="ARBA" id="ARBA00004516"/>
    </source>
</evidence>
<dbReference type="Gene3D" id="3.10.20.90">
    <property type="entry name" value="Phosphatidylinositol 3-kinase Catalytic Subunit, Chain A, domain 1"/>
    <property type="match status" value="1"/>
</dbReference>
<dbReference type="FunFam" id="1.10.10.820:FF:000001">
    <property type="entry name" value="Myosin heavy chain"/>
    <property type="match status" value="1"/>
</dbReference>
<dbReference type="PROSITE" id="PS50057">
    <property type="entry name" value="FERM_3"/>
    <property type="match status" value="1"/>
</dbReference>
<dbReference type="Gene3D" id="1.20.80.10">
    <property type="match status" value="1"/>
</dbReference>
<reference evidence="35" key="1">
    <citation type="submission" date="2025-08" db="UniProtKB">
        <authorList>
            <consortium name="Ensembl"/>
        </authorList>
    </citation>
    <scope>IDENTIFICATION</scope>
</reference>
<feature type="region of interest" description="Disordered" evidence="30">
    <location>
        <begin position="946"/>
        <end position="1002"/>
    </location>
</feature>
<organism evidence="35 36">
    <name type="scientific">Canis lupus dingo</name>
    <name type="common">dingo</name>
    <dbReference type="NCBI Taxonomy" id="286419"/>
    <lineage>
        <taxon>Eukaryota</taxon>
        <taxon>Metazoa</taxon>
        <taxon>Chordata</taxon>
        <taxon>Craniata</taxon>
        <taxon>Vertebrata</taxon>
        <taxon>Euteleostomi</taxon>
        <taxon>Mammalia</taxon>
        <taxon>Eutheria</taxon>
        <taxon>Laurasiatheria</taxon>
        <taxon>Carnivora</taxon>
        <taxon>Caniformia</taxon>
        <taxon>Canidae</taxon>
        <taxon>Canis</taxon>
    </lineage>
</organism>
<dbReference type="Gene3D" id="1.20.5.190">
    <property type="match status" value="1"/>
</dbReference>
<dbReference type="GeneTree" id="ENSGT00940000155469"/>
<keyword evidence="24" id="KW-0966">Cell projection</keyword>
<dbReference type="Pfam" id="PF00063">
    <property type="entry name" value="Myosin_head"/>
    <property type="match status" value="1"/>
</dbReference>
<dbReference type="SMART" id="SM00015">
    <property type="entry name" value="IQ"/>
    <property type="match status" value="3"/>
</dbReference>
<evidence type="ECO:0000256" key="20">
    <source>
        <dbReference type="ARBA" id="ARBA00023136"/>
    </source>
</evidence>
<dbReference type="GO" id="GO:0060002">
    <property type="term" value="F:plus-end directed microfilament motor activity"/>
    <property type="evidence" value="ECO:0007669"/>
    <property type="project" value="TreeGrafter"/>
</dbReference>
<dbReference type="InterPro" id="IPR011993">
    <property type="entry name" value="PH-like_dom_sf"/>
</dbReference>
<comment type="similarity">
    <text evidence="8 28">Belongs to the TRAFAC class myosin-kinesin ATPase superfamily. Myosin family.</text>
</comment>
<evidence type="ECO:0000256" key="16">
    <source>
        <dbReference type="ARBA" id="ARBA00022860"/>
    </source>
</evidence>
<keyword evidence="12" id="KW-0597">Phosphoprotein</keyword>
<keyword evidence="20" id="KW-0472">Membrane</keyword>
<dbReference type="InterPro" id="IPR000048">
    <property type="entry name" value="IQ_motif_EF-hand-BS"/>
</dbReference>
<evidence type="ECO:0000256" key="22">
    <source>
        <dbReference type="ARBA" id="ARBA00023203"/>
    </source>
</evidence>
<sequence length="1979" mass="227328">MEEENGQHFPSTVSSCAEGVVVFRTDYGQVSLQPRSTITQQKVTAMHPTTEEGVDDMATLTELHGGSIMHNLHQRYKRDQIYTYIGSILASVNPYKTVAGLYEPATVERYSRCHLGELPPHVFAVANECYRCLWKRHDNQCVLISGESGAGKTESTKLILRFLSAVSRQSSELPSRERTSSVEQAILGSSPIMEAFGNAKTVYNNNSSRFGKFVQLNICQKGNIQGGRIVDCILFHLVVRQNPGERNYHIFYALLAGLQHEQREEFYLSVPENYHYLSQSGCIGDKTISDQESFRETAMEVMEFSKEEVREVLRLLAGVLHLGNIEFITAGGAQVSFKTALGRSAELLGLDSAQLTDALTQRSMFLRGEEILTPLTVQQAEDSRDSLAMALYARCFEWVIKKINSRIKGKDDFKSIGILDIFGFENFEVNHFEQFNINYANEKLQEYFNKHIFSLEQLEYSREGLVWEDIDWIDNGECLDLIEKKLGLLALINEESHFPQATDSTLLEKLHSQHANNHFYVKPRVAVNNFGVKHYAGEVQYDVRGILEKNRDTFRDDLLNLLRESRFDFIYDLFEHVSSRNNQDTLKCGSKHRRPTVSSQFKDSLHSLMATLSSSNPFFVRCIKPNTQKMPDQFDQAVVLNQLRYSGMLETVRIRKAGYAVRRPFQDFYKRYKVLMRNAAVPDDIRGKCTALLQLYDSSNSEWQLGKTKVFLRESLEQKLEKQREEEVTRAAMVIRAHVLGYLARKQYRKVLYCVVIIQKNYRAFLLRRRFLHLRKAAIVFQKRLRGQIARRIYRQLLEEKRAEEEKRKWEEEERARREAELRTQQVKNAEEAARRQQELEALQKSQRAAELHCDLEKQKENKQVEEILRLEKEIEDLQRMKERQELSLTEASLQKLQQLRDEELRRLEDEACRAAQEFLESLNFDEIDECALGAEEEVDEGFEADDDAFKDSPNPSEHGHSDQRTSGIRTSDESSEEDPYMNDTVVPVSPSADGSLLLGPSEPISVAGEPAYCMSDTEPRYAPPPPPNPSKLAFPADTGVCMLGLLVAFSVSVWLTTGSFLLVQFEDSEEDFDSRFDTDDELSYRRDSVYSCVTLPYFHSFLYMKGGLMNSWKRRWCVLKDETFLWFRSKQEALKQGWLHKKGGGSSTLSRRNWKKRWFVLRQSKLMYFENDSEEKLKGTLEVRAARYIIDNTSKENGIDIIMADRTFHLIAESPEDASQWFSVLSQVHASTDQEIREMHDEQANPQNAVGTLDVGLIDSVCASDSPERPNSFVIITANRVLHCNADTPEEMHHWITLLQRSKGDTRVEGQEFIVRGWLHKEGKNSPKMSSLKLKKRWFVLTHNSLDYYKSSEKNALKLGTLVLNSLCSVVPPDEKIFKETGYWNITVYGRKHCYRLYTKLLNEATRWSSAIQNVTDTKAPIDTPTQQLIQDIKENCLNSDVVEQIYKRNPILRHTHHPLHSPLLPLPYGDINLNLLKDKGYTTLQDEAIKIFNSLQQLESMSDPIPIIQGILQTGHDLRPLRDELYCQLIKQTNKVPHPGSVGNLCSWQILTCLSCTFLPSRGILKYLRFHLRRIREQFPGTEMEKYSLFIYESLKKTKCREFVPSRDEIEALIHRQEMTSTVYCHGGGSCKITINSHTTAGEVVEKLIRGLAMEDSRNMFSLFEYNGSVDKAIESRTIVADVLAKFEKLAATSEVGDLPWKFYFKLYCFLDTDNVPKDSVEFAFMFEQAHEAVIRGHYPAPEENLQVLAALRLQYLQGDYSPHASLPPLEDVYSLQRLKARISQATKTFTPCERLEKRRTSFLEGTLRRSFRTGSVVRQKVEEEQMLDMWIKEEVSSARASIVDKWKKLQGVGQEQAMAKYMALIKEWPGYGSTLFDVECREGGFPQDLWLGVSADAVSVYKRGEGRPLEVFQYEHILSFGAPLANTYKIVVDERELLFETSEVVDVAKLMKAYISMIVKKRYSTSRSVSSQGSSR</sequence>
<dbReference type="CDD" id="cd13202">
    <property type="entry name" value="FERM_C_MyoX"/>
    <property type="match status" value="1"/>
</dbReference>
<keyword evidence="11" id="KW-0963">Cytoplasm</keyword>
<dbReference type="Pfam" id="PF00373">
    <property type="entry name" value="FERM_M"/>
    <property type="match status" value="1"/>
</dbReference>
<evidence type="ECO:0000259" key="33">
    <source>
        <dbReference type="PROSITE" id="PS51016"/>
    </source>
</evidence>
<evidence type="ECO:0000256" key="24">
    <source>
        <dbReference type="ARBA" id="ARBA00023273"/>
    </source>
</evidence>
<dbReference type="GO" id="GO:0005516">
    <property type="term" value="F:calmodulin binding"/>
    <property type="evidence" value="ECO:0007669"/>
    <property type="project" value="UniProtKB-KW"/>
</dbReference>
<evidence type="ECO:0000256" key="26">
    <source>
        <dbReference type="ARBA" id="ARBA00069451"/>
    </source>
</evidence>
<comment type="subcellular location">
    <subcellularLocation>
        <location evidence="6">Cell projection</location>
        <location evidence="6">Filopodium membrane</location>
        <topology evidence="6">Peripheral membrane protein</topology>
    </subcellularLocation>
    <subcellularLocation>
        <location evidence="3">Cell projection</location>
        <location evidence="3">Filopodium tip</location>
    </subcellularLocation>
    <subcellularLocation>
        <location evidence="4">Cell projection</location>
        <location evidence="4">Lamellipodium</location>
    </subcellularLocation>
    <subcellularLocation>
        <location evidence="2">Cell projection</location>
        <location evidence="2">Ruffle</location>
    </subcellularLocation>
    <subcellularLocation>
        <location evidence="7">Cytoplasm</location>
        <location evidence="7">Cell cortex</location>
    </subcellularLocation>
    <subcellularLocation>
        <location evidence="1">Cytoplasm</location>
        <location evidence="1">Cytoskeleton</location>
    </subcellularLocation>
    <subcellularLocation>
        <location evidence="5">Cytoplasm</location>
        <location evidence="5">Cytosol</location>
    </subcellularLocation>
</comment>
<dbReference type="InterPro" id="IPR036124">
    <property type="entry name" value="MYSc_Myo10"/>
</dbReference>
<dbReference type="PROSITE" id="PS50096">
    <property type="entry name" value="IQ"/>
    <property type="match status" value="2"/>
</dbReference>
<evidence type="ECO:0000256" key="21">
    <source>
        <dbReference type="ARBA" id="ARBA00023175"/>
    </source>
</evidence>
<dbReference type="FunFam" id="2.30.29.30:FF:000195">
    <property type="entry name" value="Unconventional myosin-X"/>
    <property type="match status" value="1"/>
</dbReference>
<dbReference type="SMART" id="SM00233">
    <property type="entry name" value="PH"/>
    <property type="match status" value="2"/>
</dbReference>
<evidence type="ECO:0000256" key="9">
    <source>
        <dbReference type="ARBA" id="ARBA00022448"/>
    </source>
</evidence>
<dbReference type="PROSITE" id="PS51456">
    <property type="entry name" value="MYOSIN_MOTOR"/>
    <property type="match status" value="1"/>
</dbReference>
<dbReference type="GO" id="GO:0005547">
    <property type="term" value="F:phosphatidylinositol-3,4,5-trisphosphate binding"/>
    <property type="evidence" value="ECO:0007669"/>
    <property type="project" value="TreeGrafter"/>
</dbReference>
<dbReference type="GO" id="GO:0005524">
    <property type="term" value="F:ATP binding"/>
    <property type="evidence" value="ECO:0007669"/>
    <property type="project" value="UniProtKB-UniRule"/>
</dbReference>
<dbReference type="FunFam" id="3.40.850.10:FF:000008">
    <property type="entry name" value="Putative unconventional myosin-IXa"/>
    <property type="match status" value="1"/>
</dbReference>
<dbReference type="Pfam" id="PF21989">
    <property type="entry name" value="RA_2"/>
    <property type="match status" value="1"/>
</dbReference>
<feature type="domain" description="MyTH4" evidence="33">
    <location>
        <begin position="1468"/>
        <end position="1616"/>
    </location>
</feature>
<dbReference type="GO" id="GO:0005829">
    <property type="term" value="C:cytosol"/>
    <property type="evidence" value="ECO:0007669"/>
    <property type="project" value="UniProtKB-SubCell"/>
</dbReference>
<evidence type="ECO:0000256" key="11">
    <source>
        <dbReference type="ARBA" id="ARBA00022490"/>
    </source>
</evidence>
<evidence type="ECO:0000259" key="31">
    <source>
        <dbReference type="PROSITE" id="PS50003"/>
    </source>
</evidence>
<dbReference type="GO" id="GO:0051489">
    <property type="term" value="P:regulation of filopodium assembly"/>
    <property type="evidence" value="ECO:0007669"/>
    <property type="project" value="TreeGrafter"/>
</dbReference>
<dbReference type="CDD" id="cd14473">
    <property type="entry name" value="FERM_B-lobe"/>
    <property type="match status" value="1"/>
</dbReference>
<dbReference type="Gene3D" id="1.10.10.820">
    <property type="match status" value="1"/>
</dbReference>
<dbReference type="FunFam" id="2.30.29.30:FF:000196">
    <property type="entry name" value="unconventional myosin-X"/>
    <property type="match status" value="1"/>
</dbReference>
<dbReference type="InterPro" id="IPR035963">
    <property type="entry name" value="FERM_2"/>
</dbReference>
<dbReference type="InterPro" id="IPR027417">
    <property type="entry name" value="P-loop_NTPase"/>
</dbReference>
<evidence type="ECO:0000256" key="29">
    <source>
        <dbReference type="SAM" id="Coils"/>
    </source>
</evidence>
<evidence type="ECO:0000256" key="5">
    <source>
        <dbReference type="ARBA" id="ARBA00004514"/>
    </source>
</evidence>
<dbReference type="CDD" id="cd13296">
    <property type="entry name" value="PH2_MyoX"/>
    <property type="match status" value="1"/>
</dbReference>
<feature type="domain" description="FERM" evidence="32">
    <location>
        <begin position="1621"/>
        <end position="1965"/>
    </location>
</feature>
<dbReference type="FunFam" id="3.10.20.90:FF:000126">
    <property type="entry name" value="unconventional myosin-X"/>
    <property type="match status" value="1"/>
</dbReference>
<feature type="binding site" evidence="28">
    <location>
        <begin position="146"/>
        <end position="153"/>
    </location>
    <ligand>
        <name>ATP</name>
        <dbReference type="ChEBI" id="CHEBI:30616"/>
    </ligand>
</feature>
<dbReference type="InterPro" id="IPR031971">
    <property type="entry name" value="MYO10_CC"/>
</dbReference>
<evidence type="ECO:0000256" key="19">
    <source>
        <dbReference type="ARBA" id="ARBA00023123"/>
    </source>
</evidence>
<dbReference type="Ensembl" id="ENSCAFT00020029548.1">
    <property type="protein sequence ID" value="ENSCAFP00020025574.1"/>
    <property type="gene ID" value="ENSCAFG00020019702.1"/>
</dbReference>
<keyword evidence="21 28" id="KW-0505">Motor protein</keyword>
<dbReference type="Pfam" id="PF18597">
    <property type="entry name" value="SH3_19"/>
    <property type="match status" value="1"/>
</dbReference>
<dbReference type="FunFam" id="2.30.29.30:FF:000286">
    <property type="entry name" value="PH-protein kinase domain containing protein"/>
    <property type="match status" value="1"/>
</dbReference>
<dbReference type="GO" id="GO:0051015">
    <property type="term" value="F:actin filament binding"/>
    <property type="evidence" value="ECO:0007669"/>
    <property type="project" value="TreeGrafter"/>
</dbReference>
<keyword evidence="13" id="KW-0677">Repeat</keyword>
<feature type="region of interest" description="Actin-binding" evidence="28">
    <location>
        <begin position="605"/>
        <end position="627"/>
    </location>
</feature>
<dbReference type="GO" id="GO:0016459">
    <property type="term" value="C:myosin complex"/>
    <property type="evidence" value="ECO:0007669"/>
    <property type="project" value="UniProtKB-KW"/>
</dbReference>
<dbReference type="InterPro" id="IPR040640">
    <property type="entry name" value="MyoX_N_SH3"/>
</dbReference>
<evidence type="ECO:0000256" key="28">
    <source>
        <dbReference type="PROSITE-ProRule" id="PRU00782"/>
    </source>
</evidence>
<dbReference type="CDD" id="cd13297">
    <property type="entry name" value="PH3_MyoX-like"/>
    <property type="match status" value="1"/>
</dbReference>
<dbReference type="Gene3D" id="1.20.120.720">
    <property type="entry name" value="Myosin VI head, motor domain, U50 subdomain"/>
    <property type="match status" value="1"/>
</dbReference>